<accession>D8QDR1</accession>
<evidence type="ECO:0000313" key="3">
    <source>
        <dbReference type="Proteomes" id="UP000007431"/>
    </source>
</evidence>
<dbReference type="Gene3D" id="1.20.1050.10">
    <property type="match status" value="1"/>
</dbReference>
<dbReference type="InterPro" id="IPR036282">
    <property type="entry name" value="Glutathione-S-Trfase_C_sf"/>
</dbReference>
<dbReference type="HOGENOM" id="CLU_011226_4_0_1"/>
<dbReference type="Pfam" id="PF13409">
    <property type="entry name" value="GST_N_2"/>
    <property type="match status" value="1"/>
</dbReference>
<reference evidence="2 3" key="1">
    <citation type="journal article" date="2010" name="Nat. Biotechnol.">
        <title>Genome sequence of the model mushroom Schizophyllum commune.</title>
        <authorList>
            <person name="Ohm R.A."/>
            <person name="de Jong J.F."/>
            <person name="Lugones L.G."/>
            <person name="Aerts A."/>
            <person name="Kothe E."/>
            <person name="Stajich J.E."/>
            <person name="de Vries R.P."/>
            <person name="Record E."/>
            <person name="Levasseur A."/>
            <person name="Baker S.E."/>
            <person name="Bartholomew K.A."/>
            <person name="Coutinho P.M."/>
            <person name="Erdmann S."/>
            <person name="Fowler T.J."/>
            <person name="Gathman A.C."/>
            <person name="Lombard V."/>
            <person name="Henrissat B."/>
            <person name="Knabe N."/>
            <person name="Kuees U."/>
            <person name="Lilly W.W."/>
            <person name="Lindquist E."/>
            <person name="Lucas S."/>
            <person name="Magnuson J.K."/>
            <person name="Piumi F."/>
            <person name="Raudaskoski M."/>
            <person name="Salamov A."/>
            <person name="Schmutz J."/>
            <person name="Schwarze F.W.M.R."/>
            <person name="vanKuyk P.A."/>
            <person name="Horton J.S."/>
            <person name="Grigoriev I.V."/>
            <person name="Woesten H.A.B."/>
        </authorList>
    </citation>
    <scope>NUCLEOTIDE SEQUENCE [LARGE SCALE GENOMIC DNA]</scope>
    <source>
        <strain evidence="3">H4-8 / FGSC 9210</strain>
    </source>
</reference>
<protein>
    <recommendedName>
        <fullName evidence="1">GST N-terminal domain-containing protein</fullName>
    </recommendedName>
</protein>
<dbReference type="InterPro" id="IPR054416">
    <property type="entry name" value="GST_UstS-like_C"/>
</dbReference>
<sequence>MQEIVLYDIQSKVGAYSSTTWRARYALGYKRLPFRTVWVEIPDISDVCRRIGAPPTNKSPNASDQYSLPVIQDPNTGRCISDSFKIAVYLDERYPDAPLLFPHRDLGLQKAFQDSFHCIFLSSIAKPLRRKSFAAFDDRTREFLEHAHGVEVASDVSLERCCDEAKAQAKETYAWVETCIQANGNDATFLAGDVLSYSDLVVVASLKWLSKASAEDWSKVSEWHDGRWRRLLAATEGLMMDGLEDM</sequence>
<dbReference type="Proteomes" id="UP000007431">
    <property type="component" value="Unassembled WGS sequence"/>
</dbReference>
<dbReference type="InterPro" id="IPR004045">
    <property type="entry name" value="Glutathione_S-Trfase_N"/>
</dbReference>
<dbReference type="AlphaFoldDB" id="D8QDR1"/>
<dbReference type="SUPFAM" id="SSF47616">
    <property type="entry name" value="GST C-terminal domain-like"/>
    <property type="match status" value="1"/>
</dbReference>
<dbReference type="RefSeq" id="XP_003028930.1">
    <property type="nucleotide sequence ID" value="XM_003028884.1"/>
</dbReference>
<dbReference type="Pfam" id="PF22041">
    <property type="entry name" value="GST_C_7"/>
    <property type="match status" value="1"/>
</dbReference>
<dbReference type="Gene3D" id="3.40.30.10">
    <property type="entry name" value="Glutaredoxin"/>
    <property type="match status" value="1"/>
</dbReference>
<name>D8QDR1_SCHCM</name>
<feature type="domain" description="GST N-terminal" evidence="1">
    <location>
        <begin position="7"/>
        <end position="98"/>
    </location>
</feature>
<organism evidence="3">
    <name type="scientific">Schizophyllum commune (strain H4-8 / FGSC 9210)</name>
    <name type="common">Split gill fungus</name>
    <dbReference type="NCBI Taxonomy" id="578458"/>
    <lineage>
        <taxon>Eukaryota</taxon>
        <taxon>Fungi</taxon>
        <taxon>Dikarya</taxon>
        <taxon>Basidiomycota</taxon>
        <taxon>Agaricomycotina</taxon>
        <taxon>Agaricomycetes</taxon>
        <taxon>Agaricomycetidae</taxon>
        <taxon>Agaricales</taxon>
        <taxon>Schizophyllaceae</taxon>
        <taxon>Schizophyllum</taxon>
    </lineage>
</organism>
<proteinExistence type="predicted"/>
<dbReference type="GeneID" id="9590432"/>
<dbReference type="PROSITE" id="PS50404">
    <property type="entry name" value="GST_NTER"/>
    <property type="match status" value="1"/>
</dbReference>
<dbReference type="InterPro" id="IPR036249">
    <property type="entry name" value="Thioredoxin-like_sf"/>
</dbReference>
<evidence type="ECO:0000313" key="2">
    <source>
        <dbReference type="EMBL" id="EFI94027.1"/>
    </source>
</evidence>
<dbReference type="KEGG" id="scm:SCHCO_02680459"/>
<dbReference type="eggNOG" id="ENOG502QQN3">
    <property type="taxonomic scope" value="Eukaryota"/>
</dbReference>
<dbReference type="EMBL" id="GL377310">
    <property type="protein sequence ID" value="EFI94027.1"/>
    <property type="molecule type" value="Genomic_DNA"/>
</dbReference>
<dbReference type="OrthoDB" id="4951845at2759"/>
<keyword evidence="3" id="KW-1185">Reference proteome</keyword>
<dbReference type="OMA" id="DQLCVEG"/>
<dbReference type="InParanoid" id="D8QDR1"/>
<evidence type="ECO:0000259" key="1">
    <source>
        <dbReference type="PROSITE" id="PS50404"/>
    </source>
</evidence>
<dbReference type="SUPFAM" id="SSF52833">
    <property type="entry name" value="Thioredoxin-like"/>
    <property type="match status" value="1"/>
</dbReference>
<gene>
    <name evidence="2" type="ORF">SCHCODRAFT_236992</name>
</gene>
<dbReference type="VEuPathDB" id="FungiDB:SCHCODRAFT_02680459"/>